<evidence type="ECO:0000313" key="1">
    <source>
        <dbReference type="EMBL" id="HHO74202.1"/>
    </source>
</evidence>
<dbReference type="AlphaFoldDB" id="A0A7C5T0H0"/>
<gene>
    <name evidence="1" type="ORF">ENN04_06125</name>
</gene>
<accession>A0A7C5T0H0</accession>
<reference evidence="1" key="1">
    <citation type="journal article" date="2020" name="mSystems">
        <title>Genome- and Community-Level Interaction Insights into Carbon Utilization and Element Cycling Functions of Hydrothermarchaeota in Hydrothermal Sediment.</title>
        <authorList>
            <person name="Zhou Z."/>
            <person name="Liu Y."/>
            <person name="Xu W."/>
            <person name="Pan J."/>
            <person name="Luo Z.H."/>
            <person name="Li M."/>
        </authorList>
    </citation>
    <scope>NUCLEOTIDE SEQUENCE [LARGE SCALE GENOMIC DNA]</scope>
    <source>
        <strain evidence="1">SpSt-114</strain>
    </source>
</reference>
<name>A0A7C5T0H0_9AQUI</name>
<organism evidence="1">
    <name type="scientific">Thermocrinis ruber</name>
    <dbReference type="NCBI Taxonomy" id="75906"/>
    <lineage>
        <taxon>Bacteria</taxon>
        <taxon>Pseudomonadati</taxon>
        <taxon>Aquificota</taxon>
        <taxon>Aquificia</taxon>
        <taxon>Aquificales</taxon>
        <taxon>Aquificaceae</taxon>
        <taxon>Thermocrinis</taxon>
    </lineage>
</organism>
<protein>
    <submittedName>
        <fullName evidence="1">Uncharacterized protein</fullName>
    </submittedName>
</protein>
<dbReference type="EMBL" id="DSAC01000072">
    <property type="protein sequence ID" value="HHO74202.1"/>
    <property type="molecule type" value="Genomic_DNA"/>
</dbReference>
<comment type="caution">
    <text evidence="1">The sequence shown here is derived from an EMBL/GenBank/DDBJ whole genome shotgun (WGS) entry which is preliminary data.</text>
</comment>
<proteinExistence type="predicted"/>
<sequence>MKKLVWALLLIGGLSFAKDRVFFSVGINLSTPYYCPDRVVYVERPVVYRPYYPPVYYVPVEERIVIIHKHKHKHKHWKHWEEWE</sequence>